<gene>
    <name evidence="6" type="ORF">C8N25_12267</name>
</gene>
<dbReference type="EMBL" id="QUNF01000022">
    <property type="protein sequence ID" value="REG82321.1"/>
    <property type="molecule type" value="Genomic_DNA"/>
</dbReference>
<feature type="domain" description="CusB-like beta-barrel" evidence="5">
    <location>
        <begin position="241"/>
        <end position="312"/>
    </location>
</feature>
<dbReference type="GO" id="GO:0030313">
    <property type="term" value="C:cell envelope"/>
    <property type="evidence" value="ECO:0007669"/>
    <property type="project" value="UniProtKB-SubCell"/>
</dbReference>
<dbReference type="RefSeq" id="WP_240511010.1">
    <property type="nucleotide sequence ID" value="NZ_MSSW01000075.1"/>
</dbReference>
<dbReference type="Pfam" id="PF25954">
    <property type="entry name" value="Beta-barrel_RND_2"/>
    <property type="match status" value="1"/>
</dbReference>
<evidence type="ECO:0000256" key="3">
    <source>
        <dbReference type="SAM" id="Coils"/>
    </source>
</evidence>
<keyword evidence="4" id="KW-1133">Transmembrane helix</keyword>
<evidence type="ECO:0000256" key="4">
    <source>
        <dbReference type="SAM" id="Phobius"/>
    </source>
</evidence>
<dbReference type="PROSITE" id="PS51257">
    <property type="entry name" value="PROKAR_LIPOPROTEIN"/>
    <property type="match status" value="1"/>
</dbReference>
<sequence length="371" mass="41642">MKNKPELHRILIGYGGMLFGFLLIFSCSSEDENAIFPELGGITESVYASGQILAVDQYEAFTNASGAIQEIFVSEGDSVEIGTPILAVYSEREKLSRESAEIARNYADLKTNQSKLRDLQLTIDLAKSKMSNDSLLYERQRHLWKQNIGTEVQLEQKELAYENSKTAFENAEFRYEDLKKEIEFNEKNASKNLAISRVLESEFVLKSKIKGTLYALLMEKGEMVTPQVPLAVLGSTGGFLLELKVDEYDISKIKIDQPIIVSMDSYKGETFEAKVTKIYPIMDSDTKSFTIEAEFTKAPPRLYPNLTLEANIILEIQIKTLIIPRAYLINDQFVLNEAGDTIPVKVGIRNYQSAQILEGITSSTKIIKPGS</sequence>
<evidence type="ECO:0000256" key="2">
    <source>
        <dbReference type="ARBA" id="ARBA00023054"/>
    </source>
</evidence>
<keyword evidence="7" id="KW-1185">Reference proteome</keyword>
<dbReference type="Proteomes" id="UP000256405">
    <property type="component" value="Unassembled WGS sequence"/>
</dbReference>
<comment type="caution">
    <text evidence="6">The sequence shown here is derived from an EMBL/GenBank/DDBJ whole genome shotgun (WGS) entry which is preliminary data.</text>
</comment>
<feature type="transmembrane region" description="Helical" evidence="4">
    <location>
        <begin position="7"/>
        <end position="25"/>
    </location>
</feature>
<comment type="subcellular location">
    <subcellularLocation>
        <location evidence="1">Cell envelope</location>
    </subcellularLocation>
</comment>
<name>A0A3E0DHW9_9BACT</name>
<keyword evidence="4" id="KW-0812">Transmembrane</keyword>
<evidence type="ECO:0000313" key="7">
    <source>
        <dbReference type="Proteomes" id="UP000256405"/>
    </source>
</evidence>
<dbReference type="InterPro" id="IPR058792">
    <property type="entry name" value="Beta-barrel_RND_2"/>
</dbReference>
<dbReference type="InterPro" id="IPR050465">
    <property type="entry name" value="UPF0194_transport"/>
</dbReference>
<keyword evidence="4" id="KW-0472">Membrane</keyword>
<dbReference type="AlphaFoldDB" id="A0A3E0DHW9"/>
<keyword evidence="2 3" id="KW-0175">Coiled coil</keyword>
<dbReference type="Gene3D" id="2.40.30.170">
    <property type="match status" value="1"/>
</dbReference>
<feature type="coiled-coil region" evidence="3">
    <location>
        <begin position="161"/>
        <end position="188"/>
    </location>
</feature>
<reference evidence="6 7" key="1">
    <citation type="submission" date="2018-08" db="EMBL/GenBank/DDBJ databases">
        <title>Genomic Encyclopedia of Archaeal and Bacterial Type Strains, Phase II (KMG-II): from individual species to whole genera.</title>
        <authorList>
            <person name="Goeker M."/>
        </authorList>
    </citation>
    <scope>NUCLEOTIDE SEQUENCE [LARGE SCALE GENOMIC DNA]</scope>
    <source>
        <strain evidence="6 7">DSM 15986</strain>
    </source>
</reference>
<protein>
    <submittedName>
        <fullName evidence="6">Multidrug efflux pump subunit AcrA (Membrane-fusion protein)</fullName>
    </submittedName>
</protein>
<proteinExistence type="predicted"/>
<evidence type="ECO:0000259" key="5">
    <source>
        <dbReference type="Pfam" id="PF25954"/>
    </source>
</evidence>
<dbReference type="SUPFAM" id="SSF111369">
    <property type="entry name" value="HlyD-like secretion proteins"/>
    <property type="match status" value="1"/>
</dbReference>
<organism evidence="6 7">
    <name type="scientific">Algoriphagus antarcticus</name>
    <dbReference type="NCBI Taxonomy" id="238540"/>
    <lineage>
        <taxon>Bacteria</taxon>
        <taxon>Pseudomonadati</taxon>
        <taxon>Bacteroidota</taxon>
        <taxon>Cytophagia</taxon>
        <taxon>Cytophagales</taxon>
        <taxon>Cyclobacteriaceae</taxon>
        <taxon>Algoriphagus</taxon>
    </lineage>
</organism>
<accession>A0A3E0DHW9</accession>
<evidence type="ECO:0000313" key="6">
    <source>
        <dbReference type="EMBL" id="REG82321.1"/>
    </source>
</evidence>
<dbReference type="PANTHER" id="PTHR32347">
    <property type="entry name" value="EFFLUX SYSTEM COMPONENT YKNX-RELATED"/>
    <property type="match status" value="1"/>
</dbReference>
<evidence type="ECO:0000256" key="1">
    <source>
        <dbReference type="ARBA" id="ARBA00004196"/>
    </source>
</evidence>